<feature type="region of interest" description="Disordered" evidence="1">
    <location>
        <begin position="42"/>
        <end position="62"/>
    </location>
</feature>
<dbReference type="HOGENOM" id="CLU_2278114_0_0_1"/>
<sequence>MGAALAAELKFGSDANVSALKIIWDQAKPGLREVNVLFNKNSARPGTKYPTTRHDRRVDTRKPRQAPIINRCAISRRTSPFQCISISAASSHVRLDKTITVQ</sequence>
<reference evidence="2 3" key="1">
    <citation type="journal article" date="2014" name="Proc. Natl. Acad. Sci. U.S.A.">
        <title>Trajectory and genomic determinants of fungal-pathogen speciation and host adaptation.</title>
        <authorList>
            <person name="Hu X."/>
            <person name="Xiao G."/>
            <person name="Zheng P."/>
            <person name="Shang Y."/>
            <person name="Su Y."/>
            <person name="Zhang X."/>
            <person name="Liu X."/>
            <person name="Zhan S."/>
            <person name="St Leger R.J."/>
            <person name="Wang C."/>
        </authorList>
    </citation>
    <scope>NUCLEOTIDE SEQUENCE [LARGE SCALE GENOMIC DNA]</scope>
    <source>
        <strain evidence="2 3">ARSEF 977</strain>
    </source>
</reference>
<organism evidence="2 3">
    <name type="scientific">Metarhizium guizhouense (strain ARSEF 977)</name>
    <dbReference type="NCBI Taxonomy" id="1276136"/>
    <lineage>
        <taxon>Eukaryota</taxon>
        <taxon>Fungi</taxon>
        <taxon>Dikarya</taxon>
        <taxon>Ascomycota</taxon>
        <taxon>Pezizomycotina</taxon>
        <taxon>Sordariomycetes</taxon>
        <taxon>Hypocreomycetidae</taxon>
        <taxon>Hypocreales</taxon>
        <taxon>Clavicipitaceae</taxon>
        <taxon>Metarhizium</taxon>
    </lineage>
</organism>
<proteinExistence type="predicted"/>
<dbReference type="AlphaFoldDB" id="A0A0B4H1H1"/>
<dbReference type="EMBL" id="AZNH01000057">
    <property type="protein sequence ID" value="KID83581.1"/>
    <property type="molecule type" value="Genomic_DNA"/>
</dbReference>
<name>A0A0B4H1H1_METGA</name>
<evidence type="ECO:0000313" key="2">
    <source>
        <dbReference type="EMBL" id="KID83581.1"/>
    </source>
</evidence>
<dbReference type="Proteomes" id="UP000031192">
    <property type="component" value="Unassembled WGS sequence"/>
</dbReference>
<keyword evidence="3" id="KW-1185">Reference proteome</keyword>
<protein>
    <submittedName>
        <fullName evidence="2">Uncharacterized protein</fullName>
    </submittedName>
</protein>
<gene>
    <name evidence="2" type="ORF">MGU_09143</name>
</gene>
<accession>A0A0B4H1H1</accession>
<evidence type="ECO:0000313" key="3">
    <source>
        <dbReference type="Proteomes" id="UP000031192"/>
    </source>
</evidence>
<feature type="compositionally biased region" description="Basic and acidic residues" evidence="1">
    <location>
        <begin position="52"/>
        <end position="62"/>
    </location>
</feature>
<comment type="caution">
    <text evidence="2">The sequence shown here is derived from an EMBL/GenBank/DDBJ whole genome shotgun (WGS) entry which is preliminary data.</text>
</comment>
<evidence type="ECO:0000256" key="1">
    <source>
        <dbReference type="SAM" id="MobiDB-lite"/>
    </source>
</evidence>